<protein>
    <submittedName>
        <fullName evidence="1">Uncharacterized protein</fullName>
    </submittedName>
</protein>
<dbReference type="EMBL" id="CM055109">
    <property type="protein sequence ID" value="KAJ7522805.1"/>
    <property type="molecule type" value="Genomic_DNA"/>
</dbReference>
<comment type="caution">
    <text evidence="1">The sequence shown here is derived from an EMBL/GenBank/DDBJ whole genome shotgun (WGS) entry which is preliminary data.</text>
</comment>
<evidence type="ECO:0000313" key="2">
    <source>
        <dbReference type="Proteomes" id="UP001162992"/>
    </source>
</evidence>
<dbReference type="Proteomes" id="UP001162992">
    <property type="component" value="Chromosome 18"/>
</dbReference>
<name>A0ACC2AZ74_DIPCM</name>
<evidence type="ECO:0000313" key="1">
    <source>
        <dbReference type="EMBL" id="KAJ7522805.1"/>
    </source>
</evidence>
<organism evidence="1 2">
    <name type="scientific">Diphasiastrum complanatum</name>
    <name type="common">Issler's clubmoss</name>
    <name type="synonym">Lycopodium complanatum</name>
    <dbReference type="NCBI Taxonomy" id="34168"/>
    <lineage>
        <taxon>Eukaryota</taxon>
        <taxon>Viridiplantae</taxon>
        <taxon>Streptophyta</taxon>
        <taxon>Embryophyta</taxon>
        <taxon>Tracheophyta</taxon>
        <taxon>Lycopodiopsida</taxon>
        <taxon>Lycopodiales</taxon>
        <taxon>Lycopodiaceae</taxon>
        <taxon>Lycopodioideae</taxon>
        <taxon>Diphasiastrum</taxon>
    </lineage>
</organism>
<keyword evidence="2" id="KW-1185">Reference proteome</keyword>
<accession>A0ACC2AZ74</accession>
<reference evidence="2" key="1">
    <citation type="journal article" date="2024" name="Proc. Natl. Acad. Sci. U.S.A.">
        <title>Extraordinary preservation of gene collinearity over three hundred million years revealed in homosporous lycophytes.</title>
        <authorList>
            <person name="Li C."/>
            <person name="Wickell D."/>
            <person name="Kuo L.Y."/>
            <person name="Chen X."/>
            <person name="Nie B."/>
            <person name="Liao X."/>
            <person name="Peng D."/>
            <person name="Ji J."/>
            <person name="Jenkins J."/>
            <person name="Williams M."/>
            <person name="Shu S."/>
            <person name="Plott C."/>
            <person name="Barry K."/>
            <person name="Rajasekar S."/>
            <person name="Grimwood J."/>
            <person name="Han X."/>
            <person name="Sun S."/>
            <person name="Hou Z."/>
            <person name="He W."/>
            <person name="Dai G."/>
            <person name="Sun C."/>
            <person name="Schmutz J."/>
            <person name="Leebens-Mack J.H."/>
            <person name="Li F.W."/>
            <person name="Wang L."/>
        </authorList>
    </citation>
    <scope>NUCLEOTIDE SEQUENCE [LARGE SCALE GENOMIC DNA]</scope>
    <source>
        <strain evidence="2">cv. PW_Plant_1</strain>
    </source>
</reference>
<gene>
    <name evidence="1" type="ORF">O6H91_18G027400</name>
</gene>
<sequence length="550" mass="62239">MSCFFLCGRELLPQLTMSTFGERWPALLSVIVVALCAVAPVWSTIKFLEDYWWRPMMMRRILMKQGLEGPAPSFMVGNMHEISRIKDEIAATDMEVGDHDIMSRVCAYYCKWAEKYGKRFIFWWGIEPRITVTEPEIIKEILATKAGHFGKSPLQQKGGVALLGNGLIMANGEDWAHRRRIVSRAFQLEKLKGMAASMVNSTNQMLEKWDPLIRNQGGKEVEIDVYQQLAMVTADVIARTAFGSSYEQGKKVFELLRSLQKIFARSNRFVWLPGSRFLPTPINRKVSFLKSQIASSLEEIVQARRQSMGTAGTTASSYGNDLLGLMLAESAGSSTPGNSKSFKFSTQELVEECKTFFFVGHETTLILLTWTMMLLALHPEWQEKARKEVREICKGKDPDADMLSKFKTVGMILNESLRLYTPAPVLVREAFKDMKLGDMFIPKGCTFWIPILAIHHDASLWGPDPKEFRPDRFADGVAKACKRSTDFMPFSFGPRACVGQTFATMEAKIILSMVLQRYKFRLSPSYRHAPVTSITIKPKYGMQLIVQHAA</sequence>
<proteinExistence type="predicted"/>